<keyword evidence="3" id="KW-1185">Reference proteome</keyword>
<comment type="caution">
    <text evidence="2">The sequence shown here is derived from an EMBL/GenBank/DDBJ whole genome shotgun (WGS) entry which is preliminary data.</text>
</comment>
<feature type="transmembrane region" description="Helical" evidence="1">
    <location>
        <begin position="6"/>
        <end position="28"/>
    </location>
</feature>
<evidence type="ECO:0000256" key="1">
    <source>
        <dbReference type="SAM" id="Phobius"/>
    </source>
</evidence>
<name>A0A2P8H7I1_9BACL</name>
<proteinExistence type="predicted"/>
<dbReference type="EMBL" id="PYAT01000001">
    <property type="protein sequence ID" value="PSL42144.1"/>
    <property type="molecule type" value="Genomic_DNA"/>
</dbReference>
<dbReference type="Proteomes" id="UP000242682">
    <property type="component" value="Unassembled WGS sequence"/>
</dbReference>
<protein>
    <submittedName>
        <fullName evidence="2">Uncharacterized protein</fullName>
    </submittedName>
</protein>
<organism evidence="2 3">
    <name type="scientific">Planomicrobium soli</name>
    <dbReference type="NCBI Taxonomy" id="1176648"/>
    <lineage>
        <taxon>Bacteria</taxon>
        <taxon>Bacillati</taxon>
        <taxon>Bacillota</taxon>
        <taxon>Bacilli</taxon>
        <taxon>Bacillales</taxon>
        <taxon>Caryophanaceae</taxon>
        <taxon>Planomicrobium</taxon>
    </lineage>
</organism>
<dbReference type="OrthoDB" id="2454850at2"/>
<gene>
    <name evidence="2" type="ORF">B0H99_101392</name>
</gene>
<reference evidence="2 3" key="1">
    <citation type="submission" date="2018-03" db="EMBL/GenBank/DDBJ databases">
        <title>Genomic Encyclopedia of Type Strains, Phase III (KMG-III): the genomes of soil and plant-associated and newly described type strains.</title>
        <authorList>
            <person name="Whitman W."/>
        </authorList>
    </citation>
    <scope>NUCLEOTIDE SEQUENCE [LARGE SCALE GENOMIC DNA]</scope>
    <source>
        <strain evidence="2 3">CGMCC 1.12259</strain>
    </source>
</reference>
<keyword evidence="1" id="KW-0472">Membrane</keyword>
<keyword evidence="1" id="KW-0812">Transmembrane</keyword>
<keyword evidence="1" id="KW-1133">Transmembrane helix</keyword>
<accession>A0A2P8H7I1</accession>
<evidence type="ECO:0000313" key="2">
    <source>
        <dbReference type="EMBL" id="PSL42144.1"/>
    </source>
</evidence>
<sequence length="166" mass="19215">MIISDYIQLTIAVVAGIAAILTGLNIFFTNQQVNLQRKQWESSYVPIFRISLIKLYSGNITLVIENTNAVYHEIQDITFSSEDVKVKEFYDGTVENYRDVYKGLIVMLYPKTREYQIGSLQITGIDALGNEFKVNSKDIKFKYHRIENDKFLIRTYLKKIESEPAN</sequence>
<dbReference type="RefSeq" id="WP_106531931.1">
    <property type="nucleotide sequence ID" value="NZ_PYAT01000001.1"/>
</dbReference>
<dbReference type="AlphaFoldDB" id="A0A2P8H7I1"/>
<evidence type="ECO:0000313" key="3">
    <source>
        <dbReference type="Proteomes" id="UP000242682"/>
    </source>
</evidence>